<dbReference type="EMBL" id="JBBKZU010000013">
    <property type="protein sequence ID" value="MEJ8814436.1"/>
    <property type="molecule type" value="Genomic_DNA"/>
</dbReference>
<dbReference type="InterPro" id="IPR035906">
    <property type="entry name" value="MetI-like_sf"/>
</dbReference>
<dbReference type="NCBIfam" id="TIGR01097">
    <property type="entry name" value="PhnE"/>
    <property type="match status" value="1"/>
</dbReference>
<keyword evidence="2 7" id="KW-0813">Transport</keyword>
<name>A0ABU8VLQ2_9BURK</name>
<evidence type="ECO:0000313" key="10">
    <source>
        <dbReference type="Proteomes" id="UP001365846"/>
    </source>
</evidence>
<feature type="transmembrane region" description="Helical" evidence="7">
    <location>
        <begin position="236"/>
        <end position="255"/>
    </location>
</feature>
<evidence type="ECO:0000256" key="1">
    <source>
        <dbReference type="ARBA" id="ARBA00004651"/>
    </source>
</evidence>
<evidence type="ECO:0000256" key="5">
    <source>
        <dbReference type="ARBA" id="ARBA00022989"/>
    </source>
</evidence>
<comment type="similarity">
    <text evidence="7">Belongs to the binding-protein-dependent transport system permease family.</text>
</comment>
<evidence type="ECO:0000256" key="6">
    <source>
        <dbReference type="ARBA" id="ARBA00023136"/>
    </source>
</evidence>
<dbReference type="PROSITE" id="PS50928">
    <property type="entry name" value="ABC_TM1"/>
    <property type="match status" value="1"/>
</dbReference>
<evidence type="ECO:0000259" key="8">
    <source>
        <dbReference type="PROSITE" id="PS50928"/>
    </source>
</evidence>
<feature type="transmembrane region" description="Helical" evidence="7">
    <location>
        <begin position="79"/>
        <end position="104"/>
    </location>
</feature>
<dbReference type="Pfam" id="PF00528">
    <property type="entry name" value="BPD_transp_1"/>
    <property type="match status" value="1"/>
</dbReference>
<feature type="transmembrane region" description="Helical" evidence="7">
    <location>
        <begin position="125"/>
        <end position="148"/>
    </location>
</feature>
<dbReference type="InterPro" id="IPR005769">
    <property type="entry name" value="PhnE/PtxC"/>
</dbReference>
<dbReference type="PANTHER" id="PTHR30043">
    <property type="entry name" value="PHOSPHONATES TRANSPORT SYSTEM PERMEASE PROTEIN"/>
    <property type="match status" value="1"/>
</dbReference>
<feature type="domain" description="ABC transmembrane type-1" evidence="8">
    <location>
        <begin position="75"/>
        <end position="254"/>
    </location>
</feature>
<dbReference type="RefSeq" id="WP_340359667.1">
    <property type="nucleotide sequence ID" value="NZ_JBBKZU010000013.1"/>
</dbReference>
<sequence length="264" mass="27537">MTSPSERARAAGPCLTCLLATAAIAVAVVASFAYLGIDFRTLLGRESLASMGRFVAEFYPPDLSGPFLAKVGWGALQTLAVSALGTLLAMLGGAVLALPASGRYGTTLRQAARFVLNVLRSVPELVWATLMVLAAGLGPFAGVLALALHTTGVFGRLFGETLENLPQAPERALTGSGSGAVAAFLYGSFPMAWHQWLAYGLYRWEMNIRAAAVLGFVGAGGLGQMLYFHLSLFQQAQAATVIGAMFVLVVAVDAASARVRRGLA</sequence>
<comment type="subcellular location">
    <subcellularLocation>
        <location evidence="1 7">Cell membrane</location>
        <topology evidence="1 7">Multi-pass membrane protein</topology>
    </subcellularLocation>
</comment>
<comment type="caution">
    <text evidence="9">The sequence shown here is derived from an EMBL/GenBank/DDBJ whole genome shotgun (WGS) entry which is preliminary data.</text>
</comment>
<accession>A0ABU8VLQ2</accession>
<organism evidence="9 10">
    <name type="scientific">Variovorax ureilyticus</name>
    <dbReference type="NCBI Taxonomy" id="1836198"/>
    <lineage>
        <taxon>Bacteria</taxon>
        <taxon>Pseudomonadati</taxon>
        <taxon>Pseudomonadota</taxon>
        <taxon>Betaproteobacteria</taxon>
        <taxon>Burkholderiales</taxon>
        <taxon>Comamonadaceae</taxon>
        <taxon>Variovorax</taxon>
    </lineage>
</organism>
<keyword evidence="3" id="KW-1003">Cell membrane</keyword>
<dbReference type="SUPFAM" id="SSF161098">
    <property type="entry name" value="MetI-like"/>
    <property type="match status" value="1"/>
</dbReference>
<feature type="transmembrane region" description="Helical" evidence="7">
    <location>
        <begin position="172"/>
        <end position="189"/>
    </location>
</feature>
<dbReference type="CDD" id="cd06261">
    <property type="entry name" value="TM_PBP2"/>
    <property type="match status" value="1"/>
</dbReference>
<keyword evidence="5 7" id="KW-1133">Transmembrane helix</keyword>
<evidence type="ECO:0000256" key="3">
    <source>
        <dbReference type="ARBA" id="ARBA00022475"/>
    </source>
</evidence>
<keyword evidence="10" id="KW-1185">Reference proteome</keyword>
<proteinExistence type="inferred from homology"/>
<evidence type="ECO:0000256" key="7">
    <source>
        <dbReference type="RuleBase" id="RU363032"/>
    </source>
</evidence>
<protein>
    <submittedName>
        <fullName evidence="9">Phosphonate ABC transporter, permease protein PhnE</fullName>
    </submittedName>
</protein>
<evidence type="ECO:0000256" key="4">
    <source>
        <dbReference type="ARBA" id="ARBA00022692"/>
    </source>
</evidence>
<dbReference type="InterPro" id="IPR000515">
    <property type="entry name" value="MetI-like"/>
</dbReference>
<dbReference type="Proteomes" id="UP001365846">
    <property type="component" value="Unassembled WGS sequence"/>
</dbReference>
<dbReference type="PANTHER" id="PTHR30043:SF1">
    <property type="entry name" value="ABC TRANSPORT SYSTEM PERMEASE PROTEIN P69"/>
    <property type="match status" value="1"/>
</dbReference>
<feature type="transmembrane region" description="Helical" evidence="7">
    <location>
        <begin position="210"/>
        <end position="230"/>
    </location>
</feature>
<reference evidence="9 10" key="1">
    <citation type="submission" date="2024-03" db="EMBL/GenBank/DDBJ databases">
        <title>Novel species of the genus Variovorax.</title>
        <authorList>
            <person name="Liu Q."/>
            <person name="Xin Y.-H."/>
        </authorList>
    </citation>
    <scope>NUCLEOTIDE SEQUENCE [LARGE SCALE GENOMIC DNA]</scope>
    <source>
        <strain evidence="9 10">KACC 18899</strain>
    </source>
</reference>
<keyword evidence="4 7" id="KW-0812">Transmembrane</keyword>
<evidence type="ECO:0000313" key="9">
    <source>
        <dbReference type="EMBL" id="MEJ8814436.1"/>
    </source>
</evidence>
<gene>
    <name evidence="9" type="primary">phnE</name>
    <name evidence="9" type="ORF">WKW77_25385</name>
</gene>
<evidence type="ECO:0000256" key="2">
    <source>
        <dbReference type="ARBA" id="ARBA00022448"/>
    </source>
</evidence>
<keyword evidence="6 7" id="KW-0472">Membrane</keyword>
<feature type="transmembrane region" description="Helical" evidence="7">
    <location>
        <begin position="12"/>
        <end position="37"/>
    </location>
</feature>
<dbReference type="Gene3D" id="1.10.3720.10">
    <property type="entry name" value="MetI-like"/>
    <property type="match status" value="1"/>
</dbReference>